<evidence type="ECO:0000256" key="1">
    <source>
        <dbReference type="SAM" id="Phobius"/>
    </source>
</evidence>
<accession>A0ABV0VC52</accession>
<keyword evidence="1" id="KW-0472">Membrane</keyword>
<sequence length="150" mass="16528">MRVEMCDYDCVCLFLCQVGSWACSLSWLWVLFSPHSLPVAGVSACWYTCGSRVQSWVLWYVCSLLVAACWGLDPWTLSGLCLGSYVSRVSGLWVHGWICYGVDGGACGLVAAAPWGFCTVAAGWFFLFISVSVSVTIEIIPKQFLIKFLL</sequence>
<feature type="transmembrane region" description="Helical" evidence="1">
    <location>
        <begin position="121"/>
        <end position="140"/>
    </location>
</feature>
<gene>
    <name evidence="2" type="ORF">ILYODFUR_035253</name>
</gene>
<keyword evidence="3" id="KW-1185">Reference proteome</keyword>
<protein>
    <recommendedName>
        <fullName evidence="4">NADH dehydrogenase subunit 6</fullName>
    </recommendedName>
</protein>
<evidence type="ECO:0000313" key="2">
    <source>
        <dbReference type="EMBL" id="MEQ2253717.1"/>
    </source>
</evidence>
<name>A0ABV0VC52_9TELE</name>
<feature type="transmembrane region" description="Helical" evidence="1">
    <location>
        <begin position="57"/>
        <end position="80"/>
    </location>
</feature>
<dbReference type="EMBL" id="JAHRIQ010099325">
    <property type="protein sequence ID" value="MEQ2253717.1"/>
    <property type="molecule type" value="Genomic_DNA"/>
</dbReference>
<evidence type="ECO:0000313" key="3">
    <source>
        <dbReference type="Proteomes" id="UP001482620"/>
    </source>
</evidence>
<feature type="transmembrane region" description="Helical" evidence="1">
    <location>
        <begin position="92"/>
        <end position="115"/>
    </location>
</feature>
<evidence type="ECO:0008006" key="4">
    <source>
        <dbReference type="Google" id="ProtNLM"/>
    </source>
</evidence>
<proteinExistence type="predicted"/>
<organism evidence="2 3">
    <name type="scientific">Ilyodon furcidens</name>
    <name type="common">goldbreast splitfin</name>
    <dbReference type="NCBI Taxonomy" id="33524"/>
    <lineage>
        <taxon>Eukaryota</taxon>
        <taxon>Metazoa</taxon>
        <taxon>Chordata</taxon>
        <taxon>Craniata</taxon>
        <taxon>Vertebrata</taxon>
        <taxon>Euteleostomi</taxon>
        <taxon>Actinopterygii</taxon>
        <taxon>Neopterygii</taxon>
        <taxon>Teleostei</taxon>
        <taxon>Neoteleostei</taxon>
        <taxon>Acanthomorphata</taxon>
        <taxon>Ovalentaria</taxon>
        <taxon>Atherinomorphae</taxon>
        <taxon>Cyprinodontiformes</taxon>
        <taxon>Goodeidae</taxon>
        <taxon>Ilyodon</taxon>
    </lineage>
</organism>
<keyword evidence="1" id="KW-0812">Transmembrane</keyword>
<dbReference type="Proteomes" id="UP001482620">
    <property type="component" value="Unassembled WGS sequence"/>
</dbReference>
<comment type="caution">
    <text evidence="2">The sequence shown here is derived from an EMBL/GenBank/DDBJ whole genome shotgun (WGS) entry which is preliminary data.</text>
</comment>
<reference evidence="2 3" key="1">
    <citation type="submission" date="2021-06" db="EMBL/GenBank/DDBJ databases">
        <authorList>
            <person name="Palmer J.M."/>
        </authorList>
    </citation>
    <scope>NUCLEOTIDE SEQUENCE [LARGE SCALE GENOMIC DNA]</scope>
    <source>
        <strain evidence="3">if_2019</strain>
        <tissue evidence="2">Muscle</tissue>
    </source>
</reference>
<keyword evidence="1" id="KW-1133">Transmembrane helix</keyword>